<reference evidence="2" key="1">
    <citation type="journal article" date="2020" name="Stud. Mycol.">
        <title>101 Dothideomycetes genomes: a test case for predicting lifestyles and emergence of pathogens.</title>
        <authorList>
            <person name="Haridas S."/>
            <person name="Albert R."/>
            <person name="Binder M."/>
            <person name="Bloem J."/>
            <person name="Labutti K."/>
            <person name="Salamov A."/>
            <person name="Andreopoulos B."/>
            <person name="Baker S."/>
            <person name="Barry K."/>
            <person name="Bills G."/>
            <person name="Bluhm B."/>
            <person name="Cannon C."/>
            <person name="Castanera R."/>
            <person name="Culley D."/>
            <person name="Daum C."/>
            <person name="Ezra D."/>
            <person name="Gonzalez J."/>
            <person name="Henrissat B."/>
            <person name="Kuo A."/>
            <person name="Liang C."/>
            <person name="Lipzen A."/>
            <person name="Lutzoni F."/>
            <person name="Magnuson J."/>
            <person name="Mondo S."/>
            <person name="Nolan M."/>
            <person name="Ohm R."/>
            <person name="Pangilinan J."/>
            <person name="Park H.-J."/>
            <person name="Ramirez L."/>
            <person name="Alfaro M."/>
            <person name="Sun H."/>
            <person name="Tritt A."/>
            <person name="Yoshinaga Y."/>
            <person name="Zwiers L.-H."/>
            <person name="Turgeon B."/>
            <person name="Goodwin S."/>
            <person name="Spatafora J."/>
            <person name="Crous P."/>
            <person name="Grigoriev I."/>
        </authorList>
    </citation>
    <scope>NUCLEOTIDE SEQUENCE</scope>
    <source>
        <strain evidence="2">CBS 113818</strain>
    </source>
</reference>
<gene>
    <name evidence="2" type="ORF">CC86DRAFT_357952</name>
</gene>
<sequence>MKIDSTTPIKLSRTDRFASRLVKILHVHRPQQQVTDDVNTPASPIPKPKQIYRFRSPAVKNPPEVELTPSSSLTSPPTRADSPCPVSAYPTPPTTPGSEVRVDSTHPIPPTTEYDTALAGLHEAEKILQQRHAAIKPLARRDTLTTDTPLEALIKKKKTPSPKGTATLPRHLPPPAHRQQKKQVNTAKEACDALQRRQLVRNLAYRAINGCDDAIAAVDKLNDHYASKEEQPDLTLNFEGIHVHARQLGSVEHTWIARANAMRKLEGMTVRKQLGTEDYEQIFAQLFPNDAHDLLDDQYFEIFVTGLGTEGILTVREAKHIASLGISREEFEQGATWRGPSPSSSPSSRYDAANIAIFDIPTNTSHSFPPTKHSKDLYPYLRTLAEAAVYELKFYKGYFFPNVRSKLLSFHAAQFPSTSPTPLNLLEYRRTWTRRETRLLQRAKLIVELLESFESGVLTDFGIIRSVRGTFVRIPGQGSWDVENLTTYLYHRVADSGLPIALIPSILALHPEHDQAFANQQRRKEVEKELREQAEGFEMEEQQRLRDIEKSASTFESLRKKEMGVWGRIKYACRKLRGKNEVVAPFDPFAGEVGEGVEESV</sequence>
<feature type="region of interest" description="Disordered" evidence="1">
    <location>
        <begin position="157"/>
        <end position="177"/>
    </location>
</feature>
<accession>A0A6A6ZLN0</accession>
<feature type="region of interest" description="Disordered" evidence="1">
    <location>
        <begin position="30"/>
        <end position="49"/>
    </location>
</feature>
<feature type="region of interest" description="Disordered" evidence="1">
    <location>
        <begin position="55"/>
        <end position="108"/>
    </location>
</feature>
<dbReference type="OrthoDB" id="3794648at2759"/>
<protein>
    <submittedName>
        <fullName evidence="2">Uncharacterized protein</fullName>
    </submittedName>
</protein>
<feature type="compositionally biased region" description="Polar residues" evidence="1">
    <location>
        <begin position="30"/>
        <end position="42"/>
    </location>
</feature>
<dbReference type="Proteomes" id="UP000799424">
    <property type="component" value="Unassembled WGS sequence"/>
</dbReference>
<dbReference type="EMBL" id="MU006235">
    <property type="protein sequence ID" value="KAF2822002.1"/>
    <property type="molecule type" value="Genomic_DNA"/>
</dbReference>
<evidence type="ECO:0000313" key="2">
    <source>
        <dbReference type="EMBL" id="KAF2822002.1"/>
    </source>
</evidence>
<keyword evidence="3" id="KW-1185">Reference proteome</keyword>
<evidence type="ECO:0000313" key="3">
    <source>
        <dbReference type="Proteomes" id="UP000799424"/>
    </source>
</evidence>
<organism evidence="2 3">
    <name type="scientific">Ophiobolus disseminans</name>
    <dbReference type="NCBI Taxonomy" id="1469910"/>
    <lineage>
        <taxon>Eukaryota</taxon>
        <taxon>Fungi</taxon>
        <taxon>Dikarya</taxon>
        <taxon>Ascomycota</taxon>
        <taxon>Pezizomycotina</taxon>
        <taxon>Dothideomycetes</taxon>
        <taxon>Pleosporomycetidae</taxon>
        <taxon>Pleosporales</taxon>
        <taxon>Pleosporineae</taxon>
        <taxon>Phaeosphaeriaceae</taxon>
        <taxon>Ophiobolus</taxon>
    </lineage>
</organism>
<proteinExistence type="predicted"/>
<name>A0A6A6ZLN0_9PLEO</name>
<evidence type="ECO:0000256" key="1">
    <source>
        <dbReference type="SAM" id="MobiDB-lite"/>
    </source>
</evidence>
<dbReference type="AlphaFoldDB" id="A0A6A6ZLN0"/>
<feature type="compositionally biased region" description="Low complexity" evidence="1">
    <location>
        <begin position="67"/>
        <end position="78"/>
    </location>
</feature>